<reference evidence="1 2" key="1">
    <citation type="submission" date="2017-02" db="EMBL/GenBank/DDBJ databases">
        <authorList>
            <person name="Peterson S.W."/>
        </authorList>
    </citation>
    <scope>NUCLEOTIDE SEQUENCE [LARGE SCALE GENOMIC DNA]</scope>
    <source>
        <strain evidence="1 2">ATCC 43324</strain>
    </source>
</reference>
<dbReference type="Proteomes" id="UP000190065">
    <property type="component" value="Unassembled WGS sequence"/>
</dbReference>
<proteinExistence type="predicted"/>
<evidence type="ECO:0000313" key="1">
    <source>
        <dbReference type="EMBL" id="SJZ87063.1"/>
    </source>
</evidence>
<dbReference type="RefSeq" id="WP_036901548.1">
    <property type="nucleotide sequence ID" value="NZ_FUXK01000013.1"/>
</dbReference>
<name>A0A1T4P6A6_9BACT</name>
<evidence type="ECO:0000313" key="2">
    <source>
        <dbReference type="Proteomes" id="UP000190065"/>
    </source>
</evidence>
<dbReference type="EMBL" id="FUXK01000013">
    <property type="protein sequence ID" value="SJZ87063.1"/>
    <property type="molecule type" value="Genomic_DNA"/>
</dbReference>
<organism evidence="1 2">
    <name type="scientific">Segatella oulorum</name>
    <dbReference type="NCBI Taxonomy" id="28136"/>
    <lineage>
        <taxon>Bacteria</taxon>
        <taxon>Pseudomonadati</taxon>
        <taxon>Bacteroidota</taxon>
        <taxon>Bacteroidia</taxon>
        <taxon>Bacteroidales</taxon>
        <taxon>Prevotellaceae</taxon>
        <taxon>Segatella</taxon>
    </lineage>
</organism>
<accession>A0A1T4P6A6</accession>
<gene>
    <name evidence="1" type="ORF">SAMN02745202_01311</name>
</gene>
<dbReference type="STRING" id="28136.SAMN02745202_01311"/>
<sequence>MIWGLLFLLFLAVIFIGLNAFYKQTDYFKWQHLELESYKQGVPEQLDCGVFGSTYALYAFQAMPQYHLNNRFFNFSLNAESIEQDYLLFNKYKSHFNKGAFVLFTLAPCVCYYTYEESPQYNSYFLLSHKEIPNFKLSRFIRFRFPLLSDFKQIFRSLKFLLNDQKQELSLDALFPQSVSEEVAKMNMKGMAEGWMHLFRLANLKEKNRDAMNEKALKANTSYLKAMIDDCVQHEIVPVIVITPLAKELTNYFGKAFLDNGMYKLIQDAVGTHQVRLLDYLYDVDFQDNRSLFADGGFRLNVAGSSLLCKKIMKELLEN</sequence>
<protein>
    <submittedName>
        <fullName evidence="1">Uncharacterized protein</fullName>
    </submittedName>
</protein>
<dbReference type="AlphaFoldDB" id="A0A1T4P6A6"/>